<organism evidence="2 3">
    <name type="scientific">Streptomyces griseoviridis</name>
    <dbReference type="NCBI Taxonomy" id="45398"/>
    <lineage>
        <taxon>Bacteria</taxon>
        <taxon>Bacillati</taxon>
        <taxon>Actinomycetota</taxon>
        <taxon>Actinomycetes</taxon>
        <taxon>Kitasatosporales</taxon>
        <taxon>Streptomycetaceae</taxon>
        <taxon>Streptomyces</taxon>
    </lineage>
</organism>
<accession>A0A918GG08</accession>
<dbReference type="EMBL" id="BMSL01000004">
    <property type="protein sequence ID" value="GGS33271.1"/>
    <property type="molecule type" value="Genomic_DNA"/>
</dbReference>
<evidence type="ECO:0000313" key="3">
    <source>
        <dbReference type="Proteomes" id="UP000653493"/>
    </source>
</evidence>
<evidence type="ECO:0000256" key="1">
    <source>
        <dbReference type="SAM" id="MobiDB-lite"/>
    </source>
</evidence>
<dbReference type="AlphaFoldDB" id="A0A918GG08"/>
<proteinExistence type="predicted"/>
<dbReference type="Proteomes" id="UP000653493">
    <property type="component" value="Unassembled WGS sequence"/>
</dbReference>
<feature type="compositionally biased region" description="Basic and acidic residues" evidence="1">
    <location>
        <begin position="109"/>
        <end position="118"/>
    </location>
</feature>
<sequence>MRGRFPDHPGQLHMTAGQVLRRKGQLVAEGVPGADTLPAPEVVGERGEEGVGTGSGQVSTDVSALPQGPRAPAGKRSVGSPANGRTGAEKERRGPAGAPAGRRRRGRSRAKDEDDHGQRMRTNTGKG</sequence>
<evidence type="ECO:0000313" key="2">
    <source>
        <dbReference type="EMBL" id="GGS33271.1"/>
    </source>
</evidence>
<comment type="caution">
    <text evidence="2">The sequence shown here is derived from an EMBL/GenBank/DDBJ whole genome shotgun (WGS) entry which is preliminary data.</text>
</comment>
<protein>
    <submittedName>
        <fullName evidence="2">Uncharacterized protein</fullName>
    </submittedName>
</protein>
<gene>
    <name evidence="2" type="ORF">GCM10010238_23270</name>
</gene>
<name>A0A918GG08_STRGD</name>
<reference evidence="2" key="2">
    <citation type="submission" date="2020-09" db="EMBL/GenBank/DDBJ databases">
        <authorList>
            <person name="Sun Q."/>
            <person name="Ohkuma M."/>
        </authorList>
    </citation>
    <scope>NUCLEOTIDE SEQUENCE</scope>
    <source>
        <strain evidence="2">JCM 4234</strain>
    </source>
</reference>
<keyword evidence="3" id="KW-1185">Reference proteome</keyword>
<feature type="region of interest" description="Disordered" evidence="1">
    <location>
        <begin position="1"/>
        <end position="127"/>
    </location>
</feature>
<reference evidence="2" key="1">
    <citation type="journal article" date="2014" name="Int. J. Syst. Evol. Microbiol.">
        <title>Complete genome sequence of Corynebacterium casei LMG S-19264T (=DSM 44701T), isolated from a smear-ripened cheese.</title>
        <authorList>
            <consortium name="US DOE Joint Genome Institute (JGI-PGF)"/>
            <person name="Walter F."/>
            <person name="Albersmeier A."/>
            <person name="Kalinowski J."/>
            <person name="Ruckert C."/>
        </authorList>
    </citation>
    <scope>NUCLEOTIDE SEQUENCE</scope>
    <source>
        <strain evidence="2">JCM 4234</strain>
    </source>
</reference>